<dbReference type="Gene3D" id="3.30.160.60">
    <property type="entry name" value="Classic Zinc Finger"/>
    <property type="match status" value="1"/>
</dbReference>
<feature type="repeat" description="Filamin" evidence="6">
    <location>
        <begin position="312"/>
        <end position="401"/>
    </location>
</feature>
<feature type="domain" description="RING-type" evidence="9">
    <location>
        <begin position="18"/>
        <end position="63"/>
    </location>
</feature>
<dbReference type="Pfam" id="PF00630">
    <property type="entry name" value="Filamin"/>
    <property type="match status" value="1"/>
</dbReference>
<dbReference type="InterPro" id="IPR014756">
    <property type="entry name" value="Ig_E-set"/>
</dbReference>
<evidence type="ECO:0000256" key="7">
    <source>
        <dbReference type="PROSITE-ProRule" id="PRU00175"/>
    </source>
</evidence>
<dbReference type="PROSITE" id="PS51125">
    <property type="entry name" value="NHL"/>
    <property type="match status" value="2"/>
</dbReference>
<dbReference type="CDD" id="cd05819">
    <property type="entry name" value="NHL"/>
    <property type="match status" value="1"/>
</dbReference>
<keyword evidence="11" id="KW-1185">Reference proteome</keyword>
<dbReference type="PROSITE" id="PS50089">
    <property type="entry name" value="ZF_RING_2"/>
    <property type="match status" value="1"/>
</dbReference>
<keyword evidence="4 7" id="KW-0863">Zinc-finger</keyword>
<dbReference type="InParanoid" id="A0A1X7TX46"/>
<dbReference type="InterPro" id="IPR047153">
    <property type="entry name" value="TRIM45/56/19-like"/>
</dbReference>
<reference evidence="10" key="2">
    <citation type="submission" date="2017-05" db="UniProtKB">
        <authorList>
            <consortium name="EnsemblMetazoa"/>
        </authorList>
    </citation>
    <scope>IDENTIFICATION</scope>
</reference>
<dbReference type="SUPFAM" id="SSF81296">
    <property type="entry name" value="E set domains"/>
    <property type="match status" value="1"/>
</dbReference>
<comment type="similarity">
    <text evidence="1">Belongs to the TRIM/RBCC family.</text>
</comment>
<dbReference type="SMART" id="SM00557">
    <property type="entry name" value="IG_FLMN"/>
    <property type="match status" value="1"/>
</dbReference>
<reference evidence="11" key="1">
    <citation type="journal article" date="2010" name="Nature">
        <title>The Amphimedon queenslandica genome and the evolution of animal complexity.</title>
        <authorList>
            <person name="Srivastava M."/>
            <person name="Simakov O."/>
            <person name="Chapman J."/>
            <person name="Fahey B."/>
            <person name="Gauthier M.E."/>
            <person name="Mitros T."/>
            <person name="Richards G.S."/>
            <person name="Conaco C."/>
            <person name="Dacre M."/>
            <person name="Hellsten U."/>
            <person name="Larroux C."/>
            <person name="Putnam N.H."/>
            <person name="Stanke M."/>
            <person name="Adamska M."/>
            <person name="Darling A."/>
            <person name="Degnan S.M."/>
            <person name="Oakley T.H."/>
            <person name="Plachetzki D.C."/>
            <person name="Zhai Y."/>
            <person name="Adamski M."/>
            <person name="Calcino A."/>
            <person name="Cummins S.F."/>
            <person name="Goodstein D.M."/>
            <person name="Harris C."/>
            <person name="Jackson D.J."/>
            <person name="Leys S.P."/>
            <person name="Shu S."/>
            <person name="Woodcroft B.J."/>
            <person name="Vervoort M."/>
            <person name="Kosik K.S."/>
            <person name="Manning G."/>
            <person name="Degnan B.M."/>
            <person name="Rokhsar D.S."/>
        </authorList>
    </citation>
    <scope>NUCLEOTIDE SEQUENCE [LARGE SCALE GENOMIC DNA]</scope>
</reference>
<proteinExistence type="inferred from homology"/>
<keyword evidence="5" id="KW-0862">Zinc</keyword>
<evidence type="ECO:0000256" key="8">
    <source>
        <dbReference type="PROSITE-ProRule" id="PRU00504"/>
    </source>
</evidence>
<dbReference type="InterPro" id="IPR027370">
    <property type="entry name" value="Znf-RING_euk"/>
</dbReference>
<dbReference type="SUPFAM" id="SSF57845">
    <property type="entry name" value="B-box zinc-binding domain"/>
    <property type="match status" value="1"/>
</dbReference>
<sequence length="690" mass="77382">MRKGAGPTMEALEEQVKCPVCLEKYQEAKGLSCLHSFCQTCISKLPTTRDDNGTTTLKCPTCRTTVSLPPEGVAALPKAFHINTLLDLYNALNTPVAEKGEVPLCPLHNRARDFYCKTEDEVICCVCAVRGHKEHHCDTADLFYEQVRNEVEAKFDLVKEHIEVIKDAIVQSDLLVERVKLQALEVKKEIGQFDELSDDVMREKNRLSSEVDAHVEQRLGKQEEKRDTLNTMLAQFQSSCEYVENTLKSEKAEQILFVRRQLLLHMNALIMHIDNSAYERKESAIFFNLSGNKCTNIGNTCQVVFDDCYISGYRRFVGKVGEPTSFFLHVKGIDGQYVSLPTNYTINISSSIEPTIDFIASLDKEENHYKVSWTPTVAGPYTVKCLIGNVHVPGSPFITRVVTSCQLGIMSRQVKSIGKFHIPCGVCLKEDGTLIVAERKPCNIVQLNEANEVIKIYGEGQLPGIYSGIAIMRNGDILAVDSKKNCLMQFSENGQCQIIGSYGSGPLQFDLPYSVAVHPKDGKVFITDRGNSRVHVLHEDLTYCTTFGSRGKDLGEFSTPFDIAIDSEGFLYVSDPMLGRVQKFNPDYEHIASLSLNMPYFLSFDGQDILYVLQQKQPIPSFFDFTIVLGVTHNHNLALINCHKGTMKFLAEFEWSKGCPDYGCTSRIIVNKSNGFLYIVDPCEDCIYIL</sequence>
<dbReference type="OrthoDB" id="6105938at2759"/>
<dbReference type="STRING" id="400682.A0A1X7TX46"/>
<evidence type="ECO:0000256" key="2">
    <source>
        <dbReference type="ARBA" id="ARBA00022723"/>
    </source>
</evidence>
<dbReference type="InterPro" id="IPR013083">
    <property type="entry name" value="Znf_RING/FYVE/PHD"/>
</dbReference>
<evidence type="ECO:0000256" key="1">
    <source>
        <dbReference type="ARBA" id="ARBA00008518"/>
    </source>
</evidence>
<dbReference type="Gene3D" id="2.120.10.30">
    <property type="entry name" value="TolB, C-terminal domain"/>
    <property type="match status" value="2"/>
</dbReference>
<dbReference type="InterPro" id="IPR017868">
    <property type="entry name" value="Filamin/ABP280_repeat-like"/>
</dbReference>
<keyword evidence="2" id="KW-0479">Metal-binding</keyword>
<dbReference type="SMART" id="SM00184">
    <property type="entry name" value="RING"/>
    <property type="match status" value="1"/>
</dbReference>
<feature type="repeat" description="NHL" evidence="8">
    <location>
        <begin position="545"/>
        <end position="587"/>
    </location>
</feature>
<dbReference type="SUPFAM" id="SSF57850">
    <property type="entry name" value="RING/U-box"/>
    <property type="match status" value="1"/>
</dbReference>
<dbReference type="InterPro" id="IPR013783">
    <property type="entry name" value="Ig-like_fold"/>
</dbReference>
<accession>A0A1X7TX46</accession>
<dbReference type="InterPro" id="IPR017907">
    <property type="entry name" value="Znf_RING_CS"/>
</dbReference>
<evidence type="ECO:0000259" key="9">
    <source>
        <dbReference type="PROSITE" id="PS50089"/>
    </source>
</evidence>
<dbReference type="InterPro" id="IPR001841">
    <property type="entry name" value="Znf_RING"/>
</dbReference>
<dbReference type="PANTHER" id="PTHR25462">
    <property type="entry name" value="BONUS, ISOFORM C-RELATED"/>
    <property type="match status" value="1"/>
</dbReference>
<dbReference type="AlphaFoldDB" id="A0A1X7TX46"/>
<dbReference type="InterPro" id="IPR011042">
    <property type="entry name" value="6-blade_b-propeller_TolB-like"/>
</dbReference>
<dbReference type="EnsemblMetazoa" id="XM_011408336.2">
    <property type="protein sequence ID" value="XP_011406638.1"/>
    <property type="gene ID" value="LOC105314262"/>
</dbReference>
<dbReference type="Gene3D" id="3.30.40.10">
    <property type="entry name" value="Zinc/RING finger domain, C3HC4 (zinc finger)"/>
    <property type="match status" value="1"/>
</dbReference>
<dbReference type="PROSITE" id="PS00518">
    <property type="entry name" value="ZF_RING_1"/>
    <property type="match status" value="1"/>
</dbReference>
<evidence type="ECO:0000313" key="11">
    <source>
        <dbReference type="Proteomes" id="UP000007879"/>
    </source>
</evidence>
<evidence type="ECO:0000256" key="4">
    <source>
        <dbReference type="ARBA" id="ARBA00022771"/>
    </source>
</evidence>
<dbReference type="Pfam" id="PF13445">
    <property type="entry name" value="zf-RING_UBOX"/>
    <property type="match status" value="1"/>
</dbReference>
<dbReference type="KEGG" id="aqu:105314262"/>
<evidence type="ECO:0000313" key="10">
    <source>
        <dbReference type="EnsemblMetazoa" id="Aqu2.1.19632_001"/>
    </source>
</evidence>
<dbReference type="Gene3D" id="2.60.40.10">
    <property type="entry name" value="Immunoglobulins"/>
    <property type="match status" value="1"/>
</dbReference>
<organism evidence="10">
    <name type="scientific">Amphimedon queenslandica</name>
    <name type="common">Sponge</name>
    <dbReference type="NCBI Taxonomy" id="400682"/>
    <lineage>
        <taxon>Eukaryota</taxon>
        <taxon>Metazoa</taxon>
        <taxon>Porifera</taxon>
        <taxon>Demospongiae</taxon>
        <taxon>Heteroscleromorpha</taxon>
        <taxon>Haplosclerida</taxon>
        <taxon>Niphatidae</taxon>
        <taxon>Amphimedon</taxon>
    </lineage>
</organism>
<dbReference type="PROSITE" id="PS50194">
    <property type="entry name" value="FILAMIN_REPEAT"/>
    <property type="match status" value="1"/>
</dbReference>
<dbReference type="InterPro" id="IPR001298">
    <property type="entry name" value="Filamin/ABP280_rpt"/>
</dbReference>
<protein>
    <recommendedName>
        <fullName evidence="9">RING-type domain-containing protein</fullName>
    </recommendedName>
</protein>
<feature type="repeat" description="NHL" evidence="8">
    <location>
        <begin position="497"/>
        <end position="540"/>
    </location>
</feature>
<dbReference type="eggNOG" id="KOG2177">
    <property type="taxonomic scope" value="Eukaryota"/>
</dbReference>
<dbReference type="InterPro" id="IPR001258">
    <property type="entry name" value="NHL_repeat"/>
</dbReference>
<dbReference type="GO" id="GO:0008270">
    <property type="term" value="F:zinc ion binding"/>
    <property type="evidence" value="ECO:0007669"/>
    <property type="project" value="UniProtKB-KW"/>
</dbReference>
<gene>
    <name evidence="10" type="primary">105314262</name>
</gene>
<dbReference type="SUPFAM" id="SSF63829">
    <property type="entry name" value="Calcium-dependent phosphotriesterase"/>
    <property type="match status" value="1"/>
</dbReference>
<name>A0A1X7TX46_AMPQE</name>
<evidence type="ECO:0000256" key="3">
    <source>
        <dbReference type="ARBA" id="ARBA00022737"/>
    </source>
</evidence>
<dbReference type="Proteomes" id="UP000007879">
    <property type="component" value="Unassembled WGS sequence"/>
</dbReference>
<dbReference type="PANTHER" id="PTHR25462:SF296">
    <property type="entry name" value="MEIOTIC P26, ISOFORM F"/>
    <property type="match status" value="1"/>
</dbReference>
<keyword evidence="3" id="KW-0677">Repeat</keyword>
<dbReference type="EnsemblMetazoa" id="Aqu2.1.19632_001">
    <property type="protein sequence ID" value="Aqu2.1.19632_001"/>
    <property type="gene ID" value="Aqu2.1.19632"/>
</dbReference>
<evidence type="ECO:0000256" key="6">
    <source>
        <dbReference type="PROSITE-ProRule" id="PRU00087"/>
    </source>
</evidence>
<evidence type="ECO:0000256" key="5">
    <source>
        <dbReference type="ARBA" id="ARBA00022833"/>
    </source>
</evidence>